<sequence length="47" mass="5797">MTTRIRSLIRWRLKLQRKVLGDRFVDRKLSFCGKIFGQRFVDWIKDI</sequence>
<evidence type="ECO:0000313" key="1">
    <source>
        <dbReference type="EMBL" id="SVB17147.1"/>
    </source>
</evidence>
<proteinExistence type="predicted"/>
<protein>
    <submittedName>
        <fullName evidence="1">Uncharacterized protein</fullName>
    </submittedName>
</protein>
<organism evidence="1">
    <name type="scientific">marine metagenome</name>
    <dbReference type="NCBI Taxonomy" id="408172"/>
    <lineage>
        <taxon>unclassified sequences</taxon>
        <taxon>metagenomes</taxon>
        <taxon>ecological metagenomes</taxon>
    </lineage>
</organism>
<gene>
    <name evidence="1" type="ORF">METZ01_LOCUS170001</name>
</gene>
<feature type="non-terminal residue" evidence="1">
    <location>
        <position position="47"/>
    </location>
</feature>
<dbReference type="AlphaFoldDB" id="A0A382BVB4"/>
<reference evidence="1" key="1">
    <citation type="submission" date="2018-05" db="EMBL/GenBank/DDBJ databases">
        <authorList>
            <person name="Lanie J.A."/>
            <person name="Ng W.-L."/>
            <person name="Kazmierczak K.M."/>
            <person name="Andrzejewski T.M."/>
            <person name="Davidsen T.M."/>
            <person name="Wayne K.J."/>
            <person name="Tettelin H."/>
            <person name="Glass J.I."/>
            <person name="Rusch D."/>
            <person name="Podicherti R."/>
            <person name="Tsui H.-C.T."/>
            <person name="Winkler M.E."/>
        </authorList>
    </citation>
    <scope>NUCLEOTIDE SEQUENCE</scope>
</reference>
<accession>A0A382BVB4</accession>
<name>A0A382BVB4_9ZZZZ</name>
<dbReference type="EMBL" id="UINC01031310">
    <property type="protein sequence ID" value="SVB17147.1"/>
    <property type="molecule type" value="Genomic_DNA"/>
</dbReference>